<organism evidence="8 9">
    <name type="scientific">Clytia hemisphaerica</name>
    <dbReference type="NCBI Taxonomy" id="252671"/>
    <lineage>
        <taxon>Eukaryota</taxon>
        <taxon>Metazoa</taxon>
        <taxon>Cnidaria</taxon>
        <taxon>Hydrozoa</taxon>
        <taxon>Hydroidolina</taxon>
        <taxon>Leptothecata</taxon>
        <taxon>Obeliida</taxon>
        <taxon>Clytiidae</taxon>
        <taxon>Clytia</taxon>
    </lineage>
</organism>
<dbReference type="Gene3D" id="3.50.4.10">
    <property type="entry name" value="Hepatocyte Growth Factor"/>
    <property type="match status" value="3"/>
</dbReference>
<dbReference type="Proteomes" id="UP000594262">
    <property type="component" value="Unplaced"/>
</dbReference>
<keyword evidence="5" id="KW-0732">Signal</keyword>
<dbReference type="PROSITE" id="PS50948">
    <property type="entry name" value="PAN"/>
    <property type="match status" value="3"/>
</dbReference>
<evidence type="ECO:0000256" key="1">
    <source>
        <dbReference type="ARBA" id="ARBA00022696"/>
    </source>
</evidence>
<dbReference type="PROSITE" id="PS00134">
    <property type="entry name" value="TRYPSIN_HIS"/>
    <property type="match status" value="1"/>
</dbReference>
<proteinExistence type="predicted"/>
<dbReference type="EnsemblMetazoa" id="CLYHEMT014775.2">
    <property type="protein sequence ID" value="CLYHEMP014775.2"/>
    <property type="gene ID" value="CLYHEMG014775"/>
</dbReference>
<feature type="domain" description="Apple" evidence="7">
    <location>
        <begin position="442"/>
        <end position="526"/>
    </location>
</feature>
<protein>
    <submittedName>
        <fullName evidence="8">Uncharacterized protein</fullName>
    </submittedName>
</protein>
<dbReference type="InterPro" id="IPR001314">
    <property type="entry name" value="Peptidase_S1A"/>
</dbReference>
<feature type="chain" id="PRO_5047358629" evidence="5">
    <location>
        <begin position="27"/>
        <end position="802"/>
    </location>
</feature>
<dbReference type="PANTHER" id="PTHR24253">
    <property type="entry name" value="TRANSMEMBRANE PROTEASE SERINE"/>
    <property type="match status" value="1"/>
</dbReference>
<evidence type="ECO:0000256" key="5">
    <source>
        <dbReference type="SAM" id="SignalP"/>
    </source>
</evidence>
<evidence type="ECO:0000259" key="6">
    <source>
        <dbReference type="PROSITE" id="PS50240"/>
    </source>
</evidence>
<evidence type="ECO:0000256" key="2">
    <source>
        <dbReference type="ARBA" id="ARBA00022737"/>
    </source>
</evidence>
<dbReference type="Pfam" id="PF00089">
    <property type="entry name" value="Trypsin"/>
    <property type="match status" value="1"/>
</dbReference>
<dbReference type="InterPro" id="IPR001254">
    <property type="entry name" value="Trypsin_dom"/>
</dbReference>
<evidence type="ECO:0000313" key="9">
    <source>
        <dbReference type="Proteomes" id="UP000594262"/>
    </source>
</evidence>
<keyword evidence="4" id="KW-0645">Protease</keyword>
<dbReference type="InterPro" id="IPR003609">
    <property type="entry name" value="Pan_app"/>
</dbReference>
<keyword evidence="2" id="KW-0677">Repeat</keyword>
<dbReference type="Pfam" id="PF00024">
    <property type="entry name" value="PAN_1"/>
    <property type="match status" value="6"/>
</dbReference>
<dbReference type="OrthoDB" id="546450at2759"/>
<dbReference type="SUPFAM" id="SSF50494">
    <property type="entry name" value="Trypsin-like serine proteases"/>
    <property type="match status" value="1"/>
</dbReference>
<reference evidence="8" key="1">
    <citation type="submission" date="2021-01" db="UniProtKB">
        <authorList>
            <consortium name="EnsemblMetazoa"/>
        </authorList>
    </citation>
    <scope>IDENTIFICATION</scope>
</reference>
<sequence>MDIDLLKMKSLILSLVLFNIFTKVVSQALTKEWATPKLACIYGHNAKIYFNVQNLRKCQLKCEALSYCKSIEYNRRIRRCQLSRETSLTSKKSYKVPCHYDPKNYYFTEIKPKALTKEWTKRIFACIYHHNDKEIQNIRSFEDCQHKCEAAKYCNSIEYNKKTRKCLLTRETSSTVAKGDYHKPCYHDSKNYLYAEIKPKALTRPWTKQILACIGGAVKTFIYDVRNFIDCQHKCEAEPSCKSVEYKKRMLVCLLSKETTSSASEYYEEPCDKHSENTFFAEIKASTIRWAPPKLACIRGHNDKSLENIQNLKECEFKCEDEPYCNSVEYNEMNRRCQLTRETSSSVPNDFKEPCHVNPMTYRHSEIVPKVLTMPWTRQKSACYHGVIPPNNINNIRNFNECQRKCEQETYCNSIVYNKKTLRCLMTRETSSTIPNNYQEPCKSPDLSYAEIEQKLLTDEWTDEILACITLKHSTEINIARNFKECQYKCEAKSFCKSIVYNKKDQGCYLMKDTSSTVPRDYSEPCKTTTHPEDYLYAEIIEQCGISKVIQKRIIGGQDADVGEYPWQVWYANVEFTPTGENFTICGGNLIHKKWVLTAAHCIKDEIVHNRVELGEHVRQIRGDGTQLAQVKKIILHESFNKPHSFSYDFALLELETEVEITDRVRTICLPKKYQQSENHFDNDECYITGWGKMQNDNPKIPKHGTLQEATVRVYTKEECLNDRGNNRIDDSIFCAGYRRGGKDTCKGDSGGPLQCKDGNRWILWGVTSFGKRPCASPGKASGYGRVTHVLDWIEEKTGITF</sequence>
<evidence type="ECO:0000313" key="8">
    <source>
        <dbReference type="EnsemblMetazoa" id="CLYHEMP014775.2"/>
    </source>
</evidence>
<keyword evidence="4" id="KW-0720">Serine protease</keyword>
<dbReference type="PROSITE" id="PS00135">
    <property type="entry name" value="TRYPSIN_SER"/>
    <property type="match status" value="1"/>
</dbReference>
<dbReference type="InterPro" id="IPR018114">
    <property type="entry name" value="TRYPSIN_HIS"/>
</dbReference>
<evidence type="ECO:0000259" key="7">
    <source>
        <dbReference type="PROSITE" id="PS50948"/>
    </source>
</evidence>
<dbReference type="GO" id="GO:0004252">
    <property type="term" value="F:serine-type endopeptidase activity"/>
    <property type="evidence" value="ECO:0007669"/>
    <property type="project" value="InterPro"/>
</dbReference>
<feature type="domain" description="Apple" evidence="7">
    <location>
        <begin position="271"/>
        <end position="355"/>
    </location>
</feature>
<keyword evidence="4" id="KW-0378">Hydrolase</keyword>
<dbReference type="InterPro" id="IPR009003">
    <property type="entry name" value="Peptidase_S1_PA"/>
</dbReference>
<dbReference type="CDD" id="cd00190">
    <property type="entry name" value="Tryp_SPc"/>
    <property type="match status" value="1"/>
</dbReference>
<feature type="signal peptide" evidence="5">
    <location>
        <begin position="1"/>
        <end position="26"/>
    </location>
</feature>
<dbReference type="SUPFAM" id="SSF57414">
    <property type="entry name" value="Hairpin loop containing domain-like"/>
    <property type="match status" value="6"/>
</dbReference>
<dbReference type="GO" id="GO:0006508">
    <property type="term" value="P:proteolysis"/>
    <property type="evidence" value="ECO:0007669"/>
    <property type="project" value="UniProtKB-KW"/>
</dbReference>
<dbReference type="PRINTS" id="PR00722">
    <property type="entry name" value="CHYMOTRYPSIN"/>
</dbReference>
<name>A0A7M6DL97_9CNID</name>
<keyword evidence="3" id="KW-1015">Disulfide bond</keyword>
<dbReference type="AlphaFoldDB" id="A0A7M6DL97"/>
<dbReference type="PANTHER" id="PTHR24253:SF153">
    <property type="entry name" value="SERINE PROTEASE HEPSIN"/>
    <property type="match status" value="1"/>
</dbReference>
<dbReference type="InterPro" id="IPR033116">
    <property type="entry name" value="TRYPSIN_SER"/>
</dbReference>
<evidence type="ECO:0000256" key="4">
    <source>
        <dbReference type="RuleBase" id="RU363034"/>
    </source>
</evidence>
<dbReference type="PROSITE" id="PS50240">
    <property type="entry name" value="TRYPSIN_DOM"/>
    <property type="match status" value="1"/>
</dbReference>
<dbReference type="GO" id="GO:0007599">
    <property type="term" value="P:hemostasis"/>
    <property type="evidence" value="ECO:0007669"/>
    <property type="project" value="UniProtKB-KW"/>
</dbReference>
<dbReference type="SMART" id="SM00473">
    <property type="entry name" value="PAN_AP"/>
    <property type="match status" value="4"/>
</dbReference>
<keyword evidence="9" id="KW-1185">Reference proteome</keyword>
<keyword evidence="1" id="KW-0356">Hemostasis</keyword>
<evidence type="ECO:0000256" key="3">
    <source>
        <dbReference type="ARBA" id="ARBA00023157"/>
    </source>
</evidence>
<accession>A0A7M6DL97</accession>
<feature type="domain" description="Peptidase S1" evidence="6">
    <location>
        <begin position="554"/>
        <end position="799"/>
    </location>
</feature>
<dbReference type="Gene3D" id="2.40.10.10">
    <property type="entry name" value="Trypsin-like serine proteases"/>
    <property type="match status" value="1"/>
</dbReference>
<feature type="domain" description="Apple" evidence="7">
    <location>
        <begin position="98"/>
        <end position="185"/>
    </location>
</feature>
<dbReference type="InterPro" id="IPR043504">
    <property type="entry name" value="Peptidase_S1_PA_chymotrypsin"/>
</dbReference>
<dbReference type="SMART" id="SM00020">
    <property type="entry name" value="Tryp_SPc"/>
    <property type="match status" value="1"/>
</dbReference>